<evidence type="ECO:0000313" key="10">
    <source>
        <dbReference type="Proteomes" id="UP000320176"/>
    </source>
</evidence>
<comment type="subcellular location">
    <subcellularLocation>
        <location evidence="1">Membrane</location>
        <topology evidence="1">Multi-pass membrane protein</topology>
    </subcellularLocation>
</comment>
<evidence type="ECO:0000256" key="6">
    <source>
        <dbReference type="SAM" id="Phobius"/>
    </source>
</evidence>
<gene>
    <name evidence="9" type="ORF">Pla52n_66710</name>
</gene>
<dbReference type="AlphaFoldDB" id="A0A5C5ZVA3"/>
<feature type="transmembrane region" description="Helical" evidence="6">
    <location>
        <begin position="176"/>
        <end position="196"/>
    </location>
</feature>
<feature type="transmembrane region" description="Helical" evidence="6">
    <location>
        <begin position="32"/>
        <end position="50"/>
    </location>
</feature>
<feature type="domain" description="DUF6576" evidence="8">
    <location>
        <begin position="271"/>
        <end position="306"/>
    </location>
</feature>
<name>A0A5C5ZVA3_9BACT</name>
<evidence type="ECO:0000256" key="2">
    <source>
        <dbReference type="ARBA" id="ARBA00022692"/>
    </source>
</evidence>
<dbReference type="GO" id="GO:0006508">
    <property type="term" value="P:proteolysis"/>
    <property type="evidence" value="ECO:0007669"/>
    <property type="project" value="UniProtKB-KW"/>
</dbReference>
<dbReference type="OrthoDB" id="9813074at2"/>
<feature type="domain" description="Peptidase S54 rhomboid" evidence="7">
    <location>
        <begin position="81"/>
        <end position="235"/>
    </location>
</feature>
<proteinExistence type="predicted"/>
<dbReference type="EMBL" id="SJPN01000018">
    <property type="protein sequence ID" value="TWT91259.1"/>
    <property type="molecule type" value="Genomic_DNA"/>
</dbReference>
<feature type="compositionally biased region" description="Basic and acidic residues" evidence="5">
    <location>
        <begin position="288"/>
        <end position="299"/>
    </location>
</feature>
<dbReference type="GO" id="GO:0016020">
    <property type="term" value="C:membrane"/>
    <property type="evidence" value="ECO:0007669"/>
    <property type="project" value="UniProtKB-SubCell"/>
</dbReference>
<dbReference type="InterPro" id="IPR022764">
    <property type="entry name" value="Peptidase_S54_rhomboid_dom"/>
</dbReference>
<dbReference type="Pfam" id="PF20216">
    <property type="entry name" value="DUF6576"/>
    <property type="match status" value="1"/>
</dbReference>
<dbReference type="Pfam" id="PF01694">
    <property type="entry name" value="Rhomboid"/>
    <property type="match status" value="1"/>
</dbReference>
<protein>
    <submittedName>
        <fullName evidence="9">Intramembrane serine protease GlpG</fullName>
    </submittedName>
</protein>
<keyword evidence="10" id="KW-1185">Reference proteome</keyword>
<dbReference type="Gene3D" id="1.20.1540.10">
    <property type="entry name" value="Rhomboid-like"/>
    <property type="match status" value="1"/>
</dbReference>
<dbReference type="GO" id="GO:0004252">
    <property type="term" value="F:serine-type endopeptidase activity"/>
    <property type="evidence" value="ECO:0007669"/>
    <property type="project" value="InterPro"/>
</dbReference>
<keyword evidence="2 6" id="KW-0812">Transmembrane</keyword>
<organism evidence="9 10">
    <name type="scientific">Stieleria varia</name>
    <dbReference type="NCBI Taxonomy" id="2528005"/>
    <lineage>
        <taxon>Bacteria</taxon>
        <taxon>Pseudomonadati</taxon>
        <taxon>Planctomycetota</taxon>
        <taxon>Planctomycetia</taxon>
        <taxon>Pirellulales</taxon>
        <taxon>Pirellulaceae</taxon>
        <taxon>Stieleria</taxon>
    </lineage>
</organism>
<dbReference type="Proteomes" id="UP000320176">
    <property type="component" value="Unassembled WGS sequence"/>
</dbReference>
<dbReference type="PANTHER" id="PTHR43066:SF11">
    <property type="entry name" value="PEPTIDASE S54 RHOMBOID DOMAIN-CONTAINING PROTEIN"/>
    <property type="match status" value="1"/>
</dbReference>
<feature type="region of interest" description="Disordered" evidence="5">
    <location>
        <begin position="288"/>
        <end position="312"/>
    </location>
</feature>
<accession>A0A5C5ZVA3</accession>
<feature type="transmembrane region" description="Helical" evidence="6">
    <location>
        <begin position="127"/>
        <end position="145"/>
    </location>
</feature>
<dbReference type="PANTHER" id="PTHR43066">
    <property type="entry name" value="RHOMBOID-RELATED PROTEIN"/>
    <property type="match status" value="1"/>
</dbReference>
<sequence>MGLYERDYGRDDALTPWEQYEREQRRMQPKSVVIILLVVTVAIHLLDMLFQEKVDISGQVVSVSRFAQWFAVRRDTVIEPWTWYQFLTYGFIHDQRNIFHIAFNMLGLFVFGRPVEQKIGRGEFLRFYLVSMFIGGVLGSLTYWVTGKVDGGVIGASGAVLATTILFACHYPHEKVLLMMVFPIKAWIIAVIFVAGDLLGTLTMLSEASSGIQSRGGTAFTVHLAGAAFGALYFYQRWNLEFLDVTRFRDNVKTSARRTKLKVHDPDKKLRQEEAEADRILAKIHESGEASLTSKERRTLQRYSKRKREGRD</sequence>
<evidence type="ECO:0000259" key="7">
    <source>
        <dbReference type="Pfam" id="PF01694"/>
    </source>
</evidence>
<keyword evidence="9" id="KW-0378">Hydrolase</keyword>
<evidence type="ECO:0000313" key="9">
    <source>
        <dbReference type="EMBL" id="TWT91259.1"/>
    </source>
</evidence>
<dbReference type="InterPro" id="IPR046483">
    <property type="entry name" value="DUF6576"/>
</dbReference>
<feature type="compositionally biased region" description="Basic residues" evidence="5">
    <location>
        <begin position="303"/>
        <end position="312"/>
    </location>
</feature>
<evidence type="ECO:0000259" key="8">
    <source>
        <dbReference type="Pfam" id="PF20216"/>
    </source>
</evidence>
<comment type="caution">
    <text evidence="9">The sequence shown here is derived from an EMBL/GenBank/DDBJ whole genome shotgun (WGS) entry which is preliminary data.</text>
</comment>
<dbReference type="SUPFAM" id="SSF144091">
    <property type="entry name" value="Rhomboid-like"/>
    <property type="match status" value="1"/>
</dbReference>
<feature type="transmembrane region" description="Helical" evidence="6">
    <location>
        <begin position="98"/>
        <end position="115"/>
    </location>
</feature>
<keyword evidence="4 6" id="KW-0472">Membrane</keyword>
<keyword evidence="9" id="KW-0645">Protease</keyword>
<keyword evidence="3 6" id="KW-1133">Transmembrane helix</keyword>
<feature type="transmembrane region" description="Helical" evidence="6">
    <location>
        <begin position="216"/>
        <end position="235"/>
    </location>
</feature>
<evidence type="ECO:0000256" key="1">
    <source>
        <dbReference type="ARBA" id="ARBA00004141"/>
    </source>
</evidence>
<dbReference type="InterPro" id="IPR035952">
    <property type="entry name" value="Rhomboid-like_sf"/>
</dbReference>
<evidence type="ECO:0000256" key="3">
    <source>
        <dbReference type="ARBA" id="ARBA00022989"/>
    </source>
</evidence>
<reference evidence="9 10" key="1">
    <citation type="submission" date="2019-02" db="EMBL/GenBank/DDBJ databases">
        <title>Deep-cultivation of Planctomycetes and their phenomic and genomic characterization uncovers novel biology.</title>
        <authorList>
            <person name="Wiegand S."/>
            <person name="Jogler M."/>
            <person name="Boedeker C."/>
            <person name="Pinto D."/>
            <person name="Vollmers J."/>
            <person name="Rivas-Marin E."/>
            <person name="Kohn T."/>
            <person name="Peeters S.H."/>
            <person name="Heuer A."/>
            <person name="Rast P."/>
            <person name="Oberbeckmann S."/>
            <person name="Bunk B."/>
            <person name="Jeske O."/>
            <person name="Meyerdierks A."/>
            <person name="Storesund J.E."/>
            <person name="Kallscheuer N."/>
            <person name="Luecker S."/>
            <person name="Lage O.M."/>
            <person name="Pohl T."/>
            <person name="Merkel B.J."/>
            <person name="Hornburger P."/>
            <person name="Mueller R.-W."/>
            <person name="Bruemmer F."/>
            <person name="Labrenz M."/>
            <person name="Spormann A.M."/>
            <person name="Op Den Camp H."/>
            <person name="Overmann J."/>
            <person name="Amann R."/>
            <person name="Jetten M.S.M."/>
            <person name="Mascher T."/>
            <person name="Medema M.H."/>
            <person name="Devos D.P."/>
            <person name="Kaster A.-K."/>
            <person name="Ovreas L."/>
            <person name="Rohde M."/>
            <person name="Galperin M.Y."/>
            <person name="Jogler C."/>
        </authorList>
    </citation>
    <scope>NUCLEOTIDE SEQUENCE [LARGE SCALE GENOMIC DNA]</scope>
    <source>
        <strain evidence="9 10">Pla52n</strain>
    </source>
</reference>
<evidence type="ECO:0000256" key="5">
    <source>
        <dbReference type="SAM" id="MobiDB-lite"/>
    </source>
</evidence>
<feature type="transmembrane region" description="Helical" evidence="6">
    <location>
        <begin position="151"/>
        <end position="169"/>
    </location>
</feature>
<evidence type="ECO:0000256" key="4">
    <source>
        <dbReference type="ARBA" id="ARBA00023136"/>
    </source>
</evidence>